<dbReference type="OrthoDB" id="2507354at2759"/>
<name>A0A9Q3HYT4_9BASI</name>
<dbReference type="AlphaFoldDB" id="A0A9Q3HYT4"/>
<feature type="compositionally biased region" description="Basic and acidic residues" evidence="1">
    <location>
        <begin position="755"/>
        <end position="772"/>
    </location>
</feature>
<feature type="compositionally biased region" description="Pro residues" evidence="1">
    <location>
        <begin position="375"/>
        <end position="384"/>
    </location>
</feature>
<evidence type="ECO:0000313" key="4">
    <source>
        <dbReference type="Proteomes" id="UP000765509"/>
    </source>
</evidence>
<reference evidence="3" key="1">
    <citation type="submission" date="2021-03" db="EMBL/GenBank/DDBJ databases">
        <title>Draft genome sequence of rust myrtle Austropuccinia psidii MF-1, a brazilian biotype.</title>
        <authorList>
            <person name="Quecine M.C."/>
            <person name="Pachon D.M.R."/>
            <person name="Bonatelli M.L."/>
            <person name="Correr F.H."/>
            <person name="Franceschini L.M."/>
            <person name="Leite T.F."/>
            <person name="Margarido G.R.A."/>
            <person name="Almeida C.A."/>
            <person name="Ferrarezi J.A."/>
            <person name="Labate C.A."/>
        </authorList>
    </citation>
    <scope>NUCLEOTIDE SEQUENCE</scope>
    <source>
        <strain evidence="3">MF-1</strain>
    </source>
</reference>
<feature type="region of interest" description="Disordered" evidence="1">
    <location>
        <begin position="368"/>
        <end position="426"/>
    </location>
</feature>
<dbReference type="PANTHER" id="PTHR28125:SF3">
    <property type="entry name" value="TRANSCRIPTION REGULATOR RUA1 C-TERMINAL DOMAIN-CONTAINING PROTEIN"/>
    <property type="match status" value="1"/>
</dbReference>
<proteinExistence type="predicted"/>
<feature type="region of interest" description="Disordered" evidence="1">
    <location>
        <begin position="636"/>
        <end position="657"/>
    </location>
</feature>
<feature type="compositionally biased region" description="Low complexity" evidence="1">
    <location>
        <begin position="74"/>
        <end position="85"/>
    </location>
</feature>
<organism evidence="3 4">
    <name type="scientific">Austropuccinia psidii MF-1</name>
    <dbReference type="NCBI Taxonomy" id="1389203"/>
    <lineage>
        <taxon>Eukaryota</taxon>
        <taxon>Fungi</taxon>
        <taxon>Dikarya</taxon>
        <taxon>Basidiomycota</taxon>
        <taxon>Pucciniomycotina</taxon>
        <taxon>Pucciniomycetes</taxon>
        <taxon>Pucciniales</taxon>
        <taxon>Sphaerophragmiaceae</taxon>
        <taxon>Austropuccinia</taxon>
    </lineage>
</organism>
<dbReference type="EMBL" id="AVOT02027650">
    <property type="protein sequence ID" value="MBW0519805.1"/>
    <property type="molecule type" value="Genomic_DNA"/>
</dbReference>
<feature type="domain" description="Transcription regulator Rua1 C-terminal" evidence="2">
    <location>
        <begin position="830"/>
        <end position="916"/>
    </location>
</feature>
<dbReference type="InterPro" id="IPR028012">
    <property type="entry name" value="Rua1_C"/>
</dbReference>
<feature type="region of interest" description="Disordered" evidence="1">
    <location>
        <begin position="279"/>
        <end position="300"/>
    </location>
</feature>
<evidence type="ECO:0000313" key="3">
    <source>
        <dbReference type="EMBL" id="MBW0519805.1"/>
    </source>
</evidence>
<dbReference type="Proteomes" id="UP000765509">
    <property type="component" value="Unassembled WGS sequence"/>
</dbReference>
<feature type="region of interest" description="Disordered" evidence="1">
    <location>
        <begin position="705"/>
        <end position="776"/>
    </location>
</feature>
<accession>A0A9Q3HYT4</accession>
<keyword evidence="4" id="KW-1185">Reference proteome</keyword>
<evidence type="ECO:0000256" key="1">
    <source>
        <dbReference type="SAM" id="MobiDB-lite"/>
    </source>
</evidence>
<dbReference type="PANTHER" id="PTHR28125">
    <property type="entry name" value="MEIOTIC EXPRESSION UP-REGULATED PROTEIN 26"/>
    <property type="match status" value="1"/>
</dbReference>
<feature type="compositionally biased region" description="Polar residues" evidence="1">
    <location>
        <begin position="395"/>
        <end position="409"/>
    </location>
</feature>
<feature type="region of interest" description="Disordered" evidence="1">
    <location>
        <begin position="68"/>
        <end position="88"/>
    </location>
</feature>
<gene>
    <name evidence="3" type="ORF">O181_059520</name>
</gene>
<sequence>MSTPFFNQSYQTQPWLIDLTQTAQRSTIDSAFMPQSNQPLDGLHSTVEILDESNESRKQTIEPIFNTGLFGQLPTPTTSTTSTSSISHNSIEPLNPSNHLYHFQPVCSSNRPVASGRRATVSFPSTSPNKSSLRKCQFNSSYATLGLIEPQHLINSSQTLDITQTLLPNQAPNLDVAHQSTSQDSEFDTSTTEDTFVPPEEALQSLEVQQQLFSSTINDMTGHPNNLVSLCSHVSSLKCPSKERSDTHCNCISSQANPSSHDGSMRAGSTPIQTLVSRNSPFRVKKPGSSTLPHRSHPPKAVSFSFSPSVLAHSVNSRETPTLAVTSDIYHSSDSNFMNTDQKTYAFPPQQIQANADSPSAVHILSHPDLRQESDPPPVAPLPQRPWEHRPHYSVSATSTSVPSLQAPSPSLEREPLASTHEGFSNSFGMPWKPISSSITTSIATSSVPTTASSMGFGQDPSVMWTDLAIQRHSKPQITFSGSIPMIEESGAELRNSLPQNHASQRVPPPHYYPTASLPVTKSKFHNGAGKMQGGFGQQQLASITEQLDFDCKQRKAVFPKVSLENLIRPGETAYNSLQRTLPQLQSPFPIGFPTDPSHLISRYASCIPVNARPDVPYFPHHNAFLRSQFRQSPLDSDGLSQLNSQCPSSKPPKKLNGLSVIKRPLWSDKSCREVVEQEPVMLSKSPEENSKEILEEKKSTCQELLDSSKRKRHIQGKQYQPSHENFLEDCSGSSNRLPGEHDKKSQKVINSPSSRHEEKENRECEESKETGDNQSKYIMRRFGGLGQGNSPYPPGLNEKVKPSKEDFLGVTDKNGEVITPWKQDLRCDEDLYTPIWCRGENDQKEGFCDMCEGGAWFRLKNSAYWYHKQYFHGVSSTTGHYFYPPKATKKGVSTSNRQQILGLCHECGDWVGYSSVIGNGPTKKSSKDDGSDKEPKKTYLEINSTINYDNMMASKIPTLWYKHAHKCHRHQTCKGAKGRKKAKKR</sequence>
<dbReference type="Pfam" id="PF14616">
    <property type="entry name" value="Rua1_C"/>
    <property type="match status" value="1"/>
</dbReference>
<evidence type="ECO:0000259" key="2">
    <source>
        <dbReference type="Pfam" id="PF14616"/>
    </source>
</evidence>
<comment type="caution">
    <text evidence="3">The sequence shown here is derived from an EMBL/GenBank/DDBJ whole genome shotgun (WGS) entry which is preliminary data.</text>
</comment>
<protein>
    <recommendedName>
        <fullName evidence="2">Transcription regulator Rua1 C-terminal domain-containing protein</fullName>
    </recommendedName>
</protein>
<feature type="compositionally biased region" description="Polar residues" evidence="1">
    <location>
        <begin position="636"/>
        <end position="649"/>
    </location>
</feature>